<sequence>MLNVETNIETLLAAEREHSAKAVAHWFSTKAKWMSKLLMQLETHYWWQAGRGFPSWRVMLLKWLESKKKLPRKYKKGTHLCSRLFPACLLQEACLLKCSADLFQNSLRFVELAWILDLGRNSGKSYFFRKRGVSSDNNHIQILFYDHIIPFYNSGQDHFYIYSFALLPSYTLRNKCIAHFHSFSASRNWSHCACCVFQSYHYHPMFSHSALGSFVYFLNVRFSPVFPLRRLKDFGLIAAMEKTMRHGWYPDQLSPERPGGNHECSLDDCITHCIVFSFRARCSLGWRGDQRITACHEPCAPPAASIQVSSSEHTSIHHSSTITVSAFFAKQLDRKKATPWFPSCTSLPCCQFLCR</sequence>
<comment type="caution">
    <text evidence="1">The sequence shown here is derived from an EMBL/GenBank/DDBJ whole genome shotgun (WGS) entry which is preliminary data.</text>
</comment>
<reference evidence="1 2" key="1">
    <citation type="submission" date="2015-08" db="EMBL/GenBank/DDBJ databases">
        <title>Next Generation Sequencing and Analysis of the Genome of Puccinia sorghi L Schw, the Causal Agent of Maize Common Rust.</title>
        <authorList>
            <person name="Rochi L."/>
            <person name="Burguener G."/>
            <person name="Darino M."/>
            <person name="Turjanski A."/>
            <person name="Kreff E."/>
            <person name="Dieguez M.J."/>
            <person name="Sacco F."/>
        </authorList>
    </citation>
    <scope>NUCLEOTIDE SEQUENCE [LARGE SCALE GENOMIC DNA]</scope>
    <source>
        <strain evidence="1 2">RO10H11247</strain>
    </source>
</reference>
<dbReference type="EMBL" id="LAVV01007099">
    <property type="protein sequence ID" value="KNZ57120.1"/>
    <property type="molecule type" value="Genomic_DNA"/>
</dbReference>
<dbReference type="VEuPathDB" id="FungiDB:VP01_2236g2"/>
<proteinExistence type="predicted"/>
<dbReference type="Proteomes" id="UP000037035">
    <property type="component" value="Unassembled WGS sequence"/>
</dbReference>
<evidence type="ECO:0000313" key="1">
    <source>
        <dbReference type="EMBL" id="KNZ57120.1"/>
    </source>
</evidence>
<keyword evidence="2" id="KW-1185">Reference proteome</keyword>
<protein>
    <submittedName>
        <fullName evidence="1">Uncharacterized protein</fullName>
    </submittedName>
</protein>
<organism evidence="1 2">
    <name type="scientific">Puccinia sorghi</name>
    <dbReference type="NCBI Taxonomy" id="27349"/>
    <lineage>
        <taxon>Eukaryota</taxon>
        <taxon>Fungi</taxon>
        <taxon>Dikarya</taxon>
        <taxon>Basidiomycota</taxon>
        <taxon>Pucciniomycotina</taxon>
        <taxon>Pucciniomycetes</taxon>
        <taxon>Pucciniales</taxon>
        <taxon>Pucciniaceae</taxon>
        <taxon>Puccinia</taxon>
    </lineage>
</organism>
<dbReference type="AlphaFoldDB" id="A0A0L6VAH1"/>
<evidence type="ECO:0000313" key="2">
    <source>
        <dbReference type="Proteomes" id="UP000037035"/>
    </source>
</evidence>
<gene>
    <name evidence="1" type="ORF">VP01_2236g2</name>
</gene>
<accession>A0A0L6VAH1</accession>
<name>A0A0L6VAH1_9BASI</name>